<name>A0A6C0GZX5_9ZZZZ</name>
<keyword evidence="1" id="KW-1133">Transmembrane helix</keyword>
<protein>
    <submittedName>
        <fullName evidence="2">Uncharacterized protein</fullName>
    </submittedName>
</protein>
<keyword evidence="1" id="KW-0472">Membrane</keyword>
<sequence>MGGGSSTPIITGNMSAITAMKIKYNNAITVPNSIKAMNEIFYTSLKIFPVVPVHGLEASILNYWKDFIEKQLPSIIAYKMVSFKDSRIQELIDKTLERYFTKAKIEGLEYNESVQLRSIQYWINTSIAAGNPINKLFVNYLGLFSNSMLNNNEFYELIYYFLYDKISIQLKKNGFNRNLNTDKGFIFFLNTLVKIIEDQEINKYADGTPIPSITIDQYTDEILASNNIFENVDTLKSACKLFLFLYRKKNCTKYIEKNNKMVPDFMTYRKCKIAGFQAINKPPEVLDAEINKEGFKQDKKIENMTDGGIFGAVFKNIKLVFGYILVLVIIGVLLAISPAIYNLIINIIFNYLIPLITYILSLIGQVFVIIGKIALMGVEGLVFFISSIVSPIYNIFEITINMLADLIKETFIKGINLVSNISEISFNILSRLLISLISILGLSTSVVATKSAESSLSYLSILIDMFKNIGTSGINTFKDFFNVLIELLTKGPFNLIANISKHIFDNSQNFYMTINNIDE</sequence>
<dbReference type="AlphaFoldDB" id="A0A6C0GZX5"/>
<proteinExistence type="predicted"/>
<feature type="transmembrane region" description="Helical" evidence="1">
    <location>
        <begin position="351"/>
        <end position="375"/>
    </location>
</feature>
<organism evidence="2">
    <name type="scientific">viral metagenome</name>
    <dbReference type="NCBI Taxonomy" id="1070528"/>
    <lineage>
        <taxon>unclassified sequences</taxon>
        <taxon>metagenomes</taxon>
        <taxon>organismal metagenomes</taxon>
    </lineage>
</organism>
<feature type="transmembrane region" description="Helical" evidence="1">
    <location>
        <begin position="320"/>
        <end position="344"/>
    </location>
</feature>
<evidence type="ECO:0000313" key="2">
    <source>
        <dbReference type="EMBL" id="QHT73707.1"/>
    </source>
</evidence>
<dbReference type="EMBL" id="MN739831">
    <property type="protein sequence ID" value="QHT73707.1"/>
    <property type="molecule type" value="Genomic_DNA"/>
</dbReference>
<keyword evidence="1" id="KW-0812">Transmembrane</keyword>
<feature type="transmembrane region" description="Helical" evidence="1">
    <location>
        <begin position="381"/>
        <end position="407"/>
    </location>
</feature>
<evidence type="ECO:0000256" key="1">
    <source>
        <dbReference type="SAM" id="Phobius"/>
    </source>
</evidence>
<reference evidence="2" key="1">
    <citation type="journal article" date="2020" name="Nature">
        <title>Giant virus diversity and host interactions through global metagenomics.</title>
        <authorList>
            <person name="Schulz F."/>
            <person name="Roux S."/>
            <person name="Paez-Espino D."/>
            <person name="Jungbluth S."/>
            <person name="Walsh D.A."/>
            <person name="Denef V.J."/>
            <person name="McMahon K.D."/>
            <person name="Konstantinidis K.T."/>
            <person name="Eloe-Fadrosh E.A."/>
            <person name="Kyrpides N.C."/>
            <person name="Woyke T."/>
        </authorList>
    </citation>
    <scope>NUCLEOTIDE SEQUENCE</scope>
    <source>
        <strain evidence="2">GVMAG-M-3300023179-4</strain>
    </source>
</reference>
<accession>A0A6C0GZX5</accession>